<feature type="compositionally biased region" description="Basic and acidic residues" evidence="2">
    <location>
        <begin position="498"/>
        <end position="512"/>
    </location>
</feature>
<dbReference type="Pfam" id="PF12936">
    <property type="entry name" value="Kri1_C"/>
    <property type="match status" value="1"/>
</dbReference>
<gene>
    <name evidence="4" type="ORF">SMAC_02171</name>
</gene>
<proteinExistence type="inferred from homology"/>
<accession>F7W161</accession>
<feature type="region of interest" description="Disordered" evidence="2">
    <location>
        <begin position="61"/>
        <end position="110"/>
    </location>
</feature>
<feature type="region of interest" description="Disordered" evidence="2">
    <location>
        <begin position="1"/>
        <end position="49"/>
    </location>
</feature>
<dbReference type="AlphaFoldDB" id="F7W161"/>
<evidence type="ECO:0000256" key="2">
    <source>
        <dbReference type="SAM" id="MobiDB-lite"/>
    </source>
</evidence>
<dbReference type="OrthoDB" id="10252032at2759"/>
<name>F7W161_SORMK</name>
<feature type="region of interest" description="Disordered" evidence="2">
    <location>
        <begin position="408"/>
        <end position="512"/>
    </location>
</feature>
<dbReference type="Proteomes" id="UP000001881">
    <property type="component" value="Unassembled WGS sequence"/>
</dbReference>
<evidence type="ECO:0000259" key="3">
    <source>
        <dbReference type="Pfam" id="PF12936"/>
    </source>
</evidence>
<dbReference type="EMBL" id="CABT02000018">
    <property type="protein sequence ID" value="CCC11513.1"/>
    <property type="molecule type" value="Genomic_DNA"/>
</dbReference>
<dbReference type="eggNOG" id="KOG2409">
    <property type="taxonomic scope" value="Eukaryota"/>
</dbReference>
<organism evidence="4 5">
    <name type="scientific">Sordaria macrospora (strain ATCC MYA-333 / DSM 997 / K(L3346) / K-hell)</name>
    <dbReference type="NCBI Taxonomy" id="771870"/>
    <lineage>
        <taxon>Eukaryota</taxon>
        <taxon>Fungi</taxon>
        <taxon>Dikarya</taxon>
        <taxon>Ascomycota</taxon>
        <taxon>Pezizomycotina</taxon>
        <taxon>Sordariomycetes</taxon>
        <taxon>Sordariomycetidae</taxon>
        <taxon>Sordariales</taxon>
        <taxon>Sordariaceae</taxon>
        <taxon>Sordaria</taxon>
    </lineage>
</organism>
<dbReference type="FunCoup" id="F7W161">
    <property type="interactions" value="582"/>
</dbReference>
<feature type="compositionally biased region" description="Basic and acidic residues" evidence="2">
    <location>
        <begin position="669"/>
        <end position="723"/>
    </location>
</feature>
<dbReference type="PANTHER" id="PTHR14490:SF5">
    <property type="entry name" value="PROTEIN KRI1 HOMOLOG"/>
    <property type="match status" value="1"/>
</dbReference>
<feature type="compositionally biased region" description="Acidic residues" evidence="2">
    <location>
        <begin position="29"/>
        <end position="39"/>
    </location>
</feature>
<dbReference type="GeneID" id="10808009"/>
<dbReference type="InterPro" id="IPR024626">
    <property type="entry name" value="Kri1-like_C"/>
</dbReference>
<protein>
    <submittedName>
        <fullName evidence="4">WGS project CABT00000000 data, contig 2.18</fullName>
    </submittedName>
</protein>
<keyword evidence="5" id="KW-1185">Reference proteome</keyword>
<dbReference type="OMA" id="WDNYDPR"/>
<dbReference type="STRING" id="771870.F7W161"/>
<feature type="compositionally biased region" description="Basic residues" evidence="2">
    <location>
        <begin position="1"/>
        <end position="10"/>
    </location>
</feature>
<dbReference type="KEGG" id="smp:10808009"/>
<evidence type="ECO:0000256" key="1">
    <source>
        <dbReference type="ARBA" id="ARBA00007473"/>
    </source>
</evidence>
<dbReference type="GO" id="GO:0000447">
    <property type="term" value="P:endonucleolytic cleavage in ITS1 to separate SSU-rRNA from 5.8S rRNA and LSU-rRNA from tricistronic rRNA transcript (SSU-rRNA, 5.8S rRNA, LSU-rRNA)"/>
    <property type="evidence" value="ECO:0007669"/>
    <property type="project" value="TreeGrafter"/>
</dbReference>
<reference evidence="4 5" key="1">
    <citation type="journal article" date="2010" name="PLoS Genet.">
        <title>De novo assembly of a 40 Mb eukaryotic genome from short sequence reads: Sordaria macrospora, a model organism for fungal morphogenesis.</title>
        <authorList>
            <person name="Nowrousian M."/>
            <person name="Stajich J."/>
            <person name="Chu M."/>
            <person name="Engh I."/>
            <person name="Espagne E."/>
            <person name="Halliday K."/>
            <person name="Kamerewerd J."/>
            <person name="Kempken F."/>
            <person name="Knab B."/>
            <person name="Kuo H.C."/>
            <person name="Osiewacz H.D."/>
            <person name="Poeggeler S."/>
            <person name="Read N."/>
            <person name="Seiler S."/>
            <person name="Smith K."/>
            <person name="Zickler D."/>
            <person name="Kueck U."/>
            <person name="Freitag M."/>
        </authorList>
    </citation>
    <scope>NUCLEOTIDE SEQUENCE [LARGE SCALE GENOMIC DNA]</scope>
    <source>
        <strain evidence="5">ATCC MYA-333 / DSM 997 / K(L3346) / K-hell</strain>
        <tissue evidence="4">Mycelium</tissue>
    </source>
</reference>
<feature type="compositionally biased region" description="Basic residues" evidence="2">
    <location>
        <begin position="724"/>
        <end position="745"/>
    </location>
</feature>
<dbReference type="HOGENOM" id="CLU_009647_3_0_1"/>
<feature type="domain" description="Kri1-like C-terminal" evidence="3">
    <location>
        <begin position="529"/>
        <end position="625"/>
    </location>
</feature>
<feature type="compositionally biased region" description="Acidic residues" evidence="2">
    <location>
        <begin position="410"/>
        <end position="428"/>
    </location>
</feature>
<dbReference type="VEuPathDB" id="FungiDB:SMAC_02171"/>
<feature type="compositionally biased region" description="Basic and acidic residues" evidence="2">
    <location>
        <begin position="61"/>
        <end position="84"/>
    </location>
</feature>
<feature type="region of interest" description="Disordered" evidence="2">
    <location>
        <begin position="623"/>
        <end position="756"/>
    </location>
</feature>
<comment type="caution">
    <text evidence="4">The sequence shown here is derived from an EMBL/GenBank/DDBJ whole genome shotgun (WGS) entry which is preliminary data.</text>
</comment>
<dbReference type="Pfam" id="PF05178">
    <property type="entry name" value="Kri1"/>
    <property type="match status" value="1"/>
</dbReference>
<dbReference type="PANTHER" id="PTHR14490">
    <property type="entry name" value="ZINC FINGER, ZZ TYPE"/>
    <property type="match status" value="1"/>
</dbReference>
<feature type="compositionally biased region" description="Acidic residues" evidence="2">
    <location>
        <begin position="444"/>
        <end position="461"/>
    </location>
</feature>
<feature type="compositionally biased region" description="Basic and acidic residues" evidence="2">
    <location>
        <begin position="321"/>
        <end position="354"/>
    </location>
</feature>
<dbReference type="InterPro" id="IPR018034">
    <property type="entry name" value="Kri1"/>
</dbReference>
<evidence type="ECO:0000313" key="5">
    <source>
        <dbReference type="Proteomes" id="UP000001881"/>
    </source>
</evidence>
<feature type="compositionally biased region" description="Acidic residues" evidence="2">
    <location>
        <begin position="85"/>
        <end position="110"/>
    </location>
</feature>
<sequence>MPRPKSKAAKARVTGANTDPIVPRKGLFDDDASSEDEQDGGATLSSAAADLKINEEYARRFEHNKKREELHRLEEKFKSKKEGGLGEDEDEEDSSEDETEDDEGFLVTEDLDAEINATLEAIKKRDPRIYDKEAVFYTPIDADGQPVKEKKEKTMTLRDYHRERYMAGDIGADEDEALKPTYAEEQANLKQNILSEINAAAGEDEEWSDDDAFIKPVKKAEAPTENGVHPSRAKAIDLSELDVNNADKNPEDFLSKFMQSKAWAPAEGSRWEAFESDDGEDNFPELAEEFEHAYNMRFEDPNKSNELLKTYSRNLANAKSVRKEELTGRKKARQLEKERKEAEKKQREEERARLRRLKIDEAAEKLSKIKKAAGLTGKELSDEEWMKFLEDAWDNDRWEEEMRKQFGEEYYAEGEDDISGSDEDDDEEGKSKKKKKKLPKKPEWDDDIDIKDIIPDFDDVPDVVLSDLDLPKPDGEEAEAEAEVEDDDADLGSDLSADEDRPSKKRKTTADIKKEKQLAKRAAKAELAKLEAIVDTKMELDAPRALSAPKDKKYKENLFPFRYRETSPVSFGMTARDILLAPSDAALNEFAGLKKLATFRDAEKKRKERKNLGKKARLRQWRRETFGREFEESGPTFGFEALDEDGNPLNKNEGSGANAGAVRHKKRGEKKDGEKKKSSGEKKKKKEEVKNKDEGEKKETKKTEEKKETITATAKERIISLRERGKRRGREARARRPVTRLRPRVLRCQSGRQDSW</sequence>
<comment type="similarity">
    <text evidence="1">Belongs to the KRI1 family.</text>
</comment>
<feature type="compositionally biased region" description="Acidic residues" evidence="2">
    <location>
        <begin position="476"/>
        <end position="491"/>
    </location>
</feature>
<dbReference type="InParanoid" id="F7W161"/>
<dbReference type="GO" id="GO:0005730">
    <property type="term" value="C:nucleolus"/>
    <property type="evidence" value="ECO:0007669"/>
    <property type="project" value="TreeGrafter"/>
</dbReference>
<dbReference type="GO" id="GO:0030686">
    <property type="term" value="C:90S preribosome"/>
    <property type="evidence" value="ECO:0007669"/>
    <property type="project" value="TreeGrafter"/>
</dbReference>
<evidence type="ECO:0000313" key="4">
    <source>
        <dbReference type="EMBL" id="CCC11513.1"/>
    </source>
</evidence>
<feature type="region of interest" description="Disordered" evidence="2">
    <location>
        <begin position="319"/>
        <end position="354"/>
    </location>
</feature>